<evidence type="ECO:0000256" key="1">
    <source>
        <dbReference type="SAM" id="MobiDB-lite"/>
    </source>
</evidence>
<keyword evidence="4" id="KW-1185">Reference proteome</keyword>
<sequence>MNRGPALLSVVAVIAAGALIGASPAVAGTPGGTTPPVVDSPASPAPTDIPGSPNGTGVPGSPDLPGLPDSPGLPDLPDAPGLPGGPGIPDAPSAPGVPGGPGVPVPTDTVPPTDPAETLPGIGFYLAAPGEVSTLLMSISGTTEVTTYGYRIGDADEILVPAVGNFATAEVILPAGTTTVTVRAFNGDTLLGVASTDFTL</sequence>
<evidence type="ECO:0000313" key="3">
    <source>
        <dbReference type="EMBL" id="GIM79685.1"/>
    </source>
</evidence>
<dbReference type="RefSeq" id="WP_213001171.1">
    <property type="nucleotide sequence ID" value="NZ_BAAATW010000001.1"/>
</dbReference>
<feature type="region of interest" description="Disordered" evidence="1">
    <location>
        <begin position="28"/>
        <end position="116"/>
    </location>
</feature>
<dbReference type="Proteomes" id="UP000680865">
    <property type="component" value="Unassembled WGS sequence"/>
</dbReference>
<feature type="signal peptide" evidence="2">
    <location>
        <begin position="1"/>
        <end position="27"/>
    </location>
</feature>
<dbReference type="AlphaFoldDB" id="A0A919SWL6"/>
<comment type="caution">
    <text evidence="3">The sequence shown here is derived from an EMBL/GenBank/DDBJ whole genome shotgun (WGS) entry which is preliminary data.</text>
</comment>
<organism evidence="3 4">
    <name type="scientific">Winogradskya consettensis</name>
    <dbReference type="NCBI Taxonomy" id="113560"/>
    <lineage>
        <taxon>Bacteria</taxon>
        <taxon>Bacillati</taxon>
        <taxon>Actinomycetota</taxon>
        <taxon>Actinomycetes</taxon>
        <taxon>Micromonosporales</taxon>
        <taxon>Micromonosporaceae</taxon>
        <taxon>Winogradskya</taxon>
    </lineage>
</organism>
<protein>
    <submittedName>
        <fullName evidence="3">Uncharacterized protein</fullName>
    </submittedName>
</protein>
<feature type="chain" id="PRO_5037403431" evidence="2">
    <location>
        <begin position="28"/>
        <end position="200"/>
    </location>
</feature>
<feature type="compositionally biased region" description="Low complexity" evidence="1">
    <location>
        <begin position="59"/>
        <end position="81"/>
    </location>
</feature>
<gene>
    <name evidence="3" type="ORF">Aco04nite_66820</name>
</gene>
<reference evidence="3" key="1">
    <citation type="submission" date="2021-03" db="EMBL/GenBank/DDBJ databases">
        <title>Whole genome shotgun sequence of Actinoplanes consettensis NBRC 14913.</title>
        <authorList>
            <person name="Komaki H."/>
            <person name="Tamura T."/>
        </authorList>
    </citation>
    <scope>NUCLEOTIDE SEQUENCE</scope>
    <source>
        <strain evidence="3">NBRC 14913</strain>
    </source>
</reference>
<evidence type="ECO:0000313" key="4">
    <source>
        <dbReference type="Proteomes" id="UP000680865"/>
    </source>
</evidence>
<evidence type="ECO:0000256" key="2">
    <source>
        <dbReference type="SAM" id="SignalP"/>
    </source>
</evidence>
<accession>A0A919SWL6</accession>
<keyword evidence="2" id="KW-0732">Signal</keyword>
<feature type="compositionally biased region" description="Low complexity" evidence="1">
    <location>
        <begin position="34"/>
        <end position="46"/>
    </location>
</feature>
<proteinExistence type="predicted"/>
<dbReference type="EMBL" id="BOQP01000039">
    <property type="protein sequence ID" value="GIM79685.1"/>
    <property type="molecule type" value="Genomic_DNA"/>
</dbReference>
<name>A0A919SWL6_9ACTN</name>